<evidence type="ECO:0000256" key="5">
    <source>
        <dbReference type="ARBA" id="ARBA00023152"/>
    </source>
</evidence>
<dbReference type="CDD" id="cd16011">
    <property type="entry name" value="iPGM_like"/>
    <property type="match status" value="1"/>
</dbReference>
<evidence type="ECO:0000256" key="2">
    <source>
        <dbReference type="ARBA" id="ARBA00002315"/>
    </source>
</evidence>
<comment type="catalytic activity">
    <reaction evidence="1">
        <text>(2R)-2-phosphoglycerate = (2R)-3-phosphoglycerate</text>
        <dbReference type="Rhea" id="RHEA:15901"/>
        <dbReference type="ChEBI" id="CHEBI:58272"/>
        <dbReference type="ChEBI" id="CHEBI:58289"/>
        <dbReference type="EC" id="5.4.2.12"/>
    </reaction>
</comment>
<dbReference type="PANTHER" id="PTHR31209">
    <property type="entry name" value="COFACTOR-INDEPENDENT PHOSPHOGLYCERATE MUTASE"/>
    <property type="match status" value="1"/>
</dbReference>
<evidence type="ECO:0000313" key="8">
    <source>
        <dbReference type="EMBL" id="HIV85959.1"/>
    </source>
</evidence>
<dbReference type="Pfam" id="PF01676">
    <property type="entry name" value="Metalloenzyme"/>
    <property type="match status" value="1"/>
</dbReference>
<evidence type="ECO:0000259" key="7">
    <source>
        <dbReference type="Pfam" id="PF01676"/>
    </source>
</evidence>
<keyword evidence="5" id="KW-0324">Glycolysis</keyword>
<comment type="caution">
    <text evidence="8">The sequence shown here is derived from an EMBL/GenBank/DDBJ whole genome shotgun (WGS) entry which is preliminary data.</text>
</comment>
<reference evidence="8" key="2">
    <citation type="submission" date="2021-04" db="EMBL/GenBank/DDBJ databases">
        <authorList>
            <person name="Gilroy R."/>
        </authorList>
    </citation>
    <scope>NUCLEOTIDE SEQUENCE</scope>
    <source>
        <strain evidence="8">5790</strain>
    </source>
</reference>
<dbReference type="SUPFAM" id="SSF53649">
    <property type="entry name" value="Alkaline phosphatase-like"/>
    <property type="match status" value="1"/>
</dbReference>
<comment type="function">
    <text evidence="2">Catalyzes the interconversion of 2-phosphoglycerate and 3-phosphoglycerate.</text>
</comment>
<gene>
    <name evidence="8" type="ORF">H9900_04025</name>
</gene>
<dbReference type="NCBIfam" id="NF003242">
    <property type="entry name" value="PRK04200.1"/>
    <property type="match status" value="1"/>
</dbReference>
<name>A0A9D1PQ72_9FIRM</name>
<dbReference type="InterPro" id="IPR023665">
    <property type="entry name" value="ApgAM_prokaryotes"/>
</dbReference>
<dbReference type="PIRSF" id="PIRSF006392">
    <property type="entry name" value="IPGAM_arch"/>
    <property type="match status" value="1"/>
</dbReference>
<evidence type="ECO:0000313" key="9">
    <source>
        <dbReference type="Proteomes" id="UP000824162"/>
    </source>
</evidence>
<dbReference type="NCBIfam" id="TIGR00306">
    <property type="entry name" value="apgM"/>
    <property type="match status" value="1"/>
</dbReference>
<dbReference type="AlphaFoldDB" id="A0A9D1PQ72"/>
<dbReference type="Proteomes" id="UP000824162">
    <property type="component" value="Unassembled WGS sequence"/>
</dbReference>
<feature type="domain" description="Metalloenzyme" evidence="7">
    <location>
        <begin position="1"/>
        <end position="376"/>
    </location>
</feature>
<accession>A0A9D1PQ72</accession>
<dbReference type="InterPro" id="IPR017850">
    <property type="entry name" value="Alkaline_phosphatase_core_sf"/>
</dbReference>
<organism evidence="8 9">
    <name type="scientific">Candidatus Monoglobus merdigallinarum</name>
    <dbReference type="NCBI Taxonomy" id="2838698"/>
    <lineage>
        <taxon>Bacteria</taxon>
        <taxon>Bacillati</taxon>
        <taxon>Bacillota</taxon>
        <taxon>Clostridia</taxon>
        <taxon>Monoglobales</taxon>
        <taxon>Monoglobaceae</taxon>
        <taxon>Monoglobus</taxon>
    </lineage>
</organism>
<dbReference type="Pfam" id="PF10143">
    <property type="entry name" value="PhosphMutase"/>
    <property type="match status" value="1"/>
</dbReference>
<sequence>MKYVVILADGAADTPVKELGGKTPLEAASKPVIDALAKNSEVGMVRTVPDGLPPGSDVANLAVFGYDPTKYYTGRSPLEAVSMNVPLKLSDTTFRTNVVTLSDAPNYEDKVMLDYSSDEITTEEARELIKYINENLGTDEYEFFGGFSYRHLMVWHNKKNDFTLTPPHDISDRVIGEYLPKDETILALMKKSYELLENHPVNVSRRERGLNPANSIWIWGNGTKPDIPTYAEKFGIKGAVVSAVDLIKGIGCCAGLDVLEVEGATGNINTNFDGKAEAAVNALKSGNDFVYIHLEAPDEAGHRHEIDNKVRAIELIDSKIAAPVLNYLKGCGEDYSVLIMPDHPTPLATRTHSSAPIPYLLYSSKEPRHSGCGSYTEAEAQKTGLFVENGYTLINKLFGI</sequence>
<dbReference type="InterPro" id="IPR006124">
    <property type="entry name" value="Metalloenzyme"/>
</dbReference>
<comment type="similarity">
    <text evidence="4">Belongs to the BPG-independent phosphoglycerate mutase family. A-PGAM subfamily.</text>
</comment>
<evidence type="ECO:0000256" key="1">
    <source>
        <dbReference type="ARBA" id="ARBA00000370"/>
    </source>
</evidence>
<dbReference type="EC" id="5.4.2.12" evidence="8"/>
<reference evidence="8" key="1">
    <citation type="journal article" date="2021" name="PeerJ">
        <title>Extensive microbial diversity within the chicken gut microbiome revealed by metagenomics and culture.</title>
        <authorList>
            <person name="Gilroy R."/>
            <person name="Ravi A."/>
            <person name="Getino M."/>
            <person name="Pursley I."/>
            <person name="Horton D.L."/>
            <person name="Alikhan N.F."/>
            <person name="Baker D."/>
            <person name="Gharbi K."/>
            <person name="Hall N."/>
            <person name="Watson M."/>
            <person name="Adriaenssens E.M."/>
            <person name="Foster-Nyarko E."/>
            <person name="Jarju S."/>
            <person name="Secka A."/>
            <person name="Antonio M."/>
            <person name="Oren A."/>
            <person name="Chaudhuri R.R."/>
            <person name="La Ragione R."/>
            <person name="Hildebrand F."/>
            <person name="Pallen M.J."/>
        </authorList>
    </citation>
    <scope>NUCLEOTIDE SEQUENCE</scope>
    <source>
        <strain evidence="8">5790</strain>
    </source>
</reference>
<dbReference type="InterPro" id="IPR004456">
    <property type="entry name" value="Pglycerate_mutase_ApgM"/>
</dbReference>
<proteinExistence type="inferred from homology"/>
<dbReference type="GO" id="GO:0006096">
    <property type="term" value="P:glycolytic process"/>
    <property type="evidence" value="ECO:0007669"/>
    <property type="project" value="UniProtKB-KW"/>
</dbReference>
<protein>
    <submittedName>
        <fullName evidence="8">Cofactor-independent phosphoglycerate mutase</fullName>
        <ecNumber evidence="8">5.4.2.12</ecNumber>
    </submittedName>
</protein>
<keyword evidence="6 8" id="KW-0413">Isomerase</keyword>
<dbReference type="NCBIfam" id="TIGR02535">
    <property type="entry name" value="hyp_Hser_kinase"/>
    <property type="match status" value="1"/>
</dbReference>
<dbReference type="Gene3D" id="3.40.720.10">
    <property type="entry name" value="Alkaline Phosphatase, subunit A"/>
    <property type="match status" value="2"/>
</dbReference>
<dbReference type="GO" id="GO:0046872">
    <property type="term" value="F:metal ion binding"/>
    <property type="evidence" value="ECO:0007669"/>
    <property type="project" value="InterPro"/>
</dbReference>
<dbReference type="GO" id="GO:0004619">
    <property type="term" value="F:phosphoglycerate mutase activity"/>
    <property type="evidence" value="ECO:0007669"/>
    <property type="project" value="UniProtKB-EC"/>
</dbReference>
<evidence type="ECO:0000256" key="3">
    <source>
        <dbReference type="ARBA" id="ARBA00004921"/>
    </source>
</evidence>
<comment type="pathway">
    <text evidence="3">Carbohydrate degradation.</text>
</comment>
<evidence type="ECO:0000256" key="6">
    <source>
        <dbReference type="ARBA" id="ARBA00023235"/>
    </source>
</evidence>
<dbReference type="EMBL" id="DXIJ01000081">
    <property type="protein sequence ID" value="HIV85959.1"/>
    <property type="molecule type" value="Genomic_DNA"/>
</dbReference>
<dbReference type="PANTHER" id="PTHR31209:SF4">
    <property type="entry name" value="2,3-BISPHOSPHOGLYCERATE-INDEPENDENT PHOSPHOGLYCERATE MUTASE"/>
    <property type="match status" value="1"/>
</dbReference>
<evidence type="ECO:0000256" key="4">
    <source>
        <dbReference type="ARBA" id="ARBA00005524"/>
    </source>
</evidence>